<proteinExistence type="predicted"/>
<reference evidence="1" key="1">
    <citation type="journal article" date="2015" name="Nature">
        <title>Complex archaea that bridge the gap between prokaryotes and eukaryotes.</title>
        <authorList>
            <person name="Spang A."/>
            <person name="Saw J.H."/>
            <person name="Jorgensen S.L."/>
            <person name="Zaremba-Niedzwiedzka K."/>
            <person name="Martijn J."/>
            <person name="Lind A.E."/>
            <person name="van Eijk R."/>
            <person name="Schleper C."/>
            <person name="Guy L."/>
            <person name="Ettema T.J."/>
        </authorList>
    </citation>
    <scope>NUCLEOTIDE SEQUENCE</scope>
</reference>
<dbReference type="AlphaFoldDB" id="A0A0F9NWJ1"/>
<sequence>MKEKNSLKKILFFYKDIEILNYKMFRQDIRVKWALYKLSKGIWENIFSQDFPFNELTPNQKYNGSVPRNQLREKKKRLRLKINERSYDFTEVGDLLVALYLESFWALEKSIFWYFNYKHNLTRFHHLSGTQSRYYSKFFAIVAILRLLGSGIIHTSYGKFKIKTDWTDLKVQIKYSTNITSSHKDKYQFFINQLKEQNLQLYKELDDFANNQNYQKVFKWITREREEKIYDTASNLSDPFIFFFGDDQQLYEHRRMNCYLDPFEEIEAINEDHAEFLIGEFSEWGWMENLIGMFWRFIIGIYKKLPYASKYLVILKEKLEYFNELDEIPKKKILKMIS</sequence>
<gene>
    <name evidence="1" type="ORF">LCGC14_0900650</name>
</gene>
<comment type="caution">
    <text evidence="1">The sequence shown here is derived from an EMBL/GenBank/DDBJ whole genome shotgun (WGS) entry which is preliminary data.</text>
</comment>
<accession>A0A0F9NWJ1</accession>
<organism evidence="1">
    <name type="scientific">marine sediment metagenome</name>
    <dbReference type="NCBI Taxonomy" id="412755"/>
    <lineage>
        <taxon>unclassified sequences</taxon>
        <taxon>metagenomes</taxon>
        <taxon>ecological metagenomes</taxon>
    </lineage>
</organism>
<dbReference type="EMBL" id="LAZR01002932">
    <property type="protein sequence ID" value="KKN23860.1"/>
    <property type="molecule type" value="Genomic_DNA"/>
</dbReference>
<protein>
    <submittedName>
        <fullName evidence="1">Uncharacterized protein</fullName>
    </submittedName>
</protein>
<evidence type="ECO:0000313" key="1">
    <source>
        <dbReference type="EMBL" id="KKN23860.1"/>
    </source>
</evidence>
<name>A0A0F9NWJ1_9ZZZZ</name>